<keyword evidence="7" id="KW-1185">Reference proteome</keyword>
<keyword evidence="3" id="KW-0408">Iron</keyword>
<organism evidence="6 7">
    <name type="scientific">Treponema primitia (strain ATCC BAA-887 / DSM 12427 / ZAS-2)</name>
    <dbReference type="NCBI Taxonomy" id="545694"/>
    <lineage>
        <taxon>Bacteria</taxon>
        <taxon>Pseudomonadati</taxon>
        <taxon>Spirochaetota</taxon>
        <taxon>Spirochaetia</taxon>
        <taxon>Spirochaetales</taxon>
        <taxon>Treponemataceae</taxon>
        <taxon>Treponema</taxon>
    </lineage>
</organism>
<dbReference type="PANTHER" id="PTHR42859:SF15">
    <property type="entry name" value="IRON-SULFUR CLUSTER BINDING PROTEIN"/>
    <property type="match status" value="1"/>
</dbReference>
<evidence type="ECO:0000256" key="1">
    <source>
        <dbReference type="ARBA" id="ARBA00022485"/>
    </source>
</evidence>
<keyword evidence="4" id="KW-0411">Iron-sulfur</keyword>
<dbReference type="Proteomes" id="UP000009223">
    <property type="component" value="Chromosome"/>
</dbReference>
<evidence type="ECO:0000256" key="4">
    <source>
        <dbReference type="ARBA" id="ARBA00023014"/>
    </source>
</evidence>
<evidence type="ECO:0000313" key="6">
    <source>
        <dbReference type="EMBL" id="AEF84623.1"/>
    </source>
</evidence>
<evidence type="ECO:0000256" key="2">
    <source>
        <dbReference type="ARBA" id="ARBA00022723"/>
    </source>
</evidence>
<evidence type="ECO:0000256" key="3">
    <source>
        <dbReference type="ARBA" id="ARBA00023004"/>
    </source>
</evidence>
<dbReference type="SUPFAM" id="SSF54862">
    <property type="entry name" value="4Fe-4S ferredoxins"/>
    <property type="match status" value="1"/>
</dbReference>
<reference evidence="7" key="1">
    <citation type="submission" date="2009-12" db="EMBL/GenBank/DDBJ databases">
        <title>Complete sequence of Treponema primitia strain ZAS-2.</title>
        <authorList>
            <person name="Tetu S.G."/>
            <person name="Matson E."/>
            <person name="Ren Q."/>
            <person name="Seshadri R."/>
            <person name="Elbourne L."/>
            <person name="Hassan K.A."/>
            <person name="Durkin A."/>
            <person name="Radune D."/>
            <person name="Mohamoud Y."/>
            <person name="Shay R."/>
            <person name="Jin S."/>
            <person name="Zhang X."/>
            <person name="Lucey K."/>
            <person name="Ballor N.R."/>
            <person name="Ottesen E."/>
            <person name="Rosenthal R."/>
            <person name="Allen A."/>
            <person name="Leadbetter J.R."/>
            <person name="Paulsen I.T."/>
        </authorList>
    </citation>
    <scope>NUCLEOTIDE SEQUENCE [LARGE SCALE GENOMIC DNA]</scope>
    <source>
        <strain evidence="7">ATCC BAA-887 / DSM 12427 / ZAS-2</strain>
    </source>
</reference>
<feature type="domain" description="4Fe-4S ferredoxin-type" evidence="5">
    <location>
        <begin position="104"/>
        <end position="133"/>
    </location>
</feature>
<keyword evidence="2" id="KW-0479">Metal-binding</keyword>
<dbReference type="RefSeq" id="WP_015706568.1">
    <property type="nucleotide sequence ID" value="NC_015578.1"/>
</dbReference>
<dbReference type="CDD" id="cd16372">
    <property type="entry name" value="DMSOR_beta_like"/>
    <property type="match status" value="1"/>
</dbReference>
<dbReference type="OrthoDB" id="9807879at2"/>
<protein>
    <submittedName>
        <fullName evidence="6">Conserved domain protein</fullName>
    </submittedName>
</protein>
<dbReference type="InterPro" id="IPR017896">
    <property type="entry name" value="4Fe4S_Fe-S-bd"/>
</dbReference>
<dbReference type="AlphaFoldDB" id="F5YPS5"/>
<accession>F5YPS5</accession>
<dbReference type="PROSITE" id="PS00198">
    <property type="entry name" value="4FE4S_FER_1"/>
    <property type="match status" value="1"/>
</dbReference>
<name>F5YPS5_TREPZ</name>
<dbReference type="KEGG" id="tpi:TREPR_3765"/>
<dbReference type="eggNOG" id="COG0437">
    <property type="taxonomic scope" value="Bacteria"/>
</dbReference>
<feature type="domain" description="4Fe-4S ferredoxin-type" evidence="5">
    <location>
        <begin position="47"/>
        <end position="76"/>
    </location>
</feature>
<dbReference type="PANTHER" id="PTHR42859">
    <property type="entry name" value="OXIDOREDUCTASE"/>
    <property type="match status" value="1"/>
</dbReference>
<dbReference type="STRING" id="545694.TREPR_3765"/>
<keyword evidence="1" id="KW-0004">4Fe-4S</keyword>
<dbReference type="InterPro" id="IPR017900">
    <property type="entry name" value="4Fe4S_Fe_S_CS"/>
</dbReference>
<evidence type="ECO:0000259" key="5">
    <source>
        <dbReference type="PROSITE" id="PS51379"/>
    </source>
</evidence>
<dbReference type="GO" id="GO:0046872">
    <property type="term" value="F:metal ion binding"/>
    <property type="evidence" value="ECO:0007669"/>
    <property type="project" value="UniProtKB-KW"/>
</dbReference>
<reference evidence="6 7" key="2">
    <citation type="journal article" date="2011" name="ISME J.">
        <title>RNA-seq reveals cooperative metabolic interactions between two termite-gut spirochete species in co-culture.</title>
        <authorList>
            <person name="Rosenthal A.Z."/>
            <person name="Matson E.G."/>
            <person name="Eldar A."/>
            <person name="Leadbetter J.R."/>
        </authorList>
    </citation>
    <scope>NUCLEOTIDE SEQUENCE [LARGE SCALE GENOMIC DNA]</scope>
    <source>
        <strain evidence="7">ATCC BAA-887 / DSM 12427 / ZAS-2</strain>
    </source>
</reference>
<sequence>MKKLAIRDQSACMFCLTCENACAQAFYKGENTQKQDLSCIHVLGTDVPNKFKITVCVQCGKCSKACEAGAITQNAQGVYMLNKKLCVNCGKCLEACPFGVMVKAEDKPSPTKCIACGICVKACPQDVLYIKEDAKEAAKATA</sequence>
<dbReference type="Gene3D" id="3.30.70.20">
    <property type="match status" value="3"/>
</dbReference>
<evidence type="ECO:0000313" key="7">
    <source>
        <dbReference type="Proteomes" id="UP000009223"/>
    </source>
</evidence>
<dbReference type="HOGENOM" id="CLU_043374_3_2_12"/>
<dbReference type="PROSITE" id="PS51379">
    <property type="entry name" value="4FE4S_FER_2"/>
    <property type="match status" value="4"/>
</dbReference>
<feature type="domain" description="4Fe-4S ferredoxin-type" evidence="5">
    <location>
        <begin position="77"/>
        <end position="101"/>
    </location>
</feature>
<dbReference type="GO" id="GO:0051539">
    <property type="term" value="F:4 iron, 4 sulfur cluster binding"/>
    <property type="evidence" value="ECO:0007669"/>
    <property type="project" value="UniProtKB-KW"/>
</dbReference>
<dbReference type="InterPro" id="IPR050294">
    <property type="entry name" value="RnfB_subfamily"/>
</dbReference>
<gene>
    <name evidence="6" type="ordered locus">TREPR_3765</name>
</gene>
<dbReference type="Pfam" id="PF00037">
    <property type="entry name" value="Fer4"/>
    <property type="match status" value="1"/>
</dbReference>
<feature type="domain" description="4Fe-4S ferredoxin-type" evidence="5">
    <location>
        <begin position="2"/>
        <end position="31"/>
    </location>
</feature>
<proteinExistence type="predicted"/>
<dbReference type="EMBL" id="CP001843">
    <property type="protein sequence ID" value="AEF84623.1"/>
    <property type="molecule type" value="Genomic_DNA"/>
</dbReference>
<dbReference type="Pfam" id="PF13187">
    <property type="entry name" value="Fer4_9"/>
    <property type="match status" value="1"/>
</dbReference>